<evidence type="ECO:0000313" key="2">
    <source>
        <dbReference type="EMBL" id="EER05334.1"/>
    </source>
</evidence>
<dbReference type="RefSeq" id="XP_002773518.1">
    <property type="nucleotide sequence ID" value="XM_002773472.1"/>
</dbReference>
<dbReference type="Gene3D" id="2.102.10.10">
    <property type="entry name" value="Rieske [2Fe-2S] iron-sulphur domain"/>
    <property type="match status" value="1"/>
</dbReference>
<dbReference type="SUPFAM" id="SSF50022">
    <property type="entry name" value="ISP domain"/>
    <property type="match status" value="1"/>
</dbReference>
<dbReference type="GO" id="GO:0051537">
    <property type="term" value="F:2 iron, 2 sulfur cluster binding"/>
    <property type="evidence" value="ECO:0007669"/>
    <property type="project" value="InterPro"/>
</dbReference>
<feature type="compositionally biased region" description="Basic and acidic residues" evidence="1">
    <location>
        <begin position="56"/>
        <end position="84"/>
    </location>
</feature>
<dbReference type="InParanoid" id="C5LD62"/>
<dbReference type="FunCoup" id="C5LD62">
    <property type="interactions" value="259"/>
</dbReference>
<organism evidence="3">
    <name type="scientific">Perkinsus marinus (strain ATCC 50983 / TXsc)</name>
    <dbReference type="NCBI Taxonomy" id="423536"/>
    <lineage>
        <taxon>Eukaryota</taxon>
        <taxon>Sar</taxon>
        <taxon>Alveolata</taxon>
        <taxon>Perkinsozoa</taxon>
        <taxon>Perkinsea</taxon>
        <taxon>Perkinsida</taxon>
        <taxon>Perkinsidae</taxon>
        <taxon>Perkinsus</taxon>
    </lineage>
</organism>
<evidence type="ECO:0000313" key="3">
    <source>
        <dbReference type="Proteomes" id="UP000007800"/>
    </source>
</evidence>
<dbReference type="OMA" id="RYVYCHY"/>
<keyword evidence="3" id="KW-1185">Reference proteome</keyword>
<dbReference type="InterPro" id="IPR036922">
    <property type="entry name" value="Rieske_2Fe-2S_sf"/>
</dbReference>
<gene>
    <name evidence="2" type="ORF">Pmar_PMAR026475</name>
</gene>
<dbReference type="AlphaFoldDB" id="C5LD62"/>
<sequence>MLLAGGGRRPSTQRGRLLHTSAFRLHRPTTVKTIDSWRTEPSSEKPMWYNRFDQVDHISQHPDPEKTEKYPPVDDTRKLMKTRGDPTSCVAGESSGLPSYRYVYCHYEHLREPVFPRKPDVAKGELAAGANVTRTDVWKREGEPAIQSIARFNPDNFRPVGYAENIPCPDTCVPEGHLDFRHTRLPTWHADRRPFHYFATGMFGLIGLAFLRGTVVKVVHGLWPARDAIAAGVIEVDLRGIQPGQNFVVKWRGKPVFVRRRKKDIL</sequence>
<dbReference type="EMBL" id="GG680952">
    <property type="protein sequence ID" value="EER05334.1"/>
    <property type="molecule type" value="Genomic_DNA"/>
</dbReference>
<feature type="region of interest" description="Disordered" evidence="1">
    <location>
        <begin position="56"/>
        <end position="91"/>
    </location>
</feature>
<dbReference type="SUPFAM" id="SSF81502">
    <property type="entry name" value="ISP transmembrane anchor"/>
    <property type="match status" value="1"/>
</dbReference>
<feature type="non-terminal residue" evidence="2">
    <location>
        <position position="266"/>
    </location>
</feature>
<proteinExistence type="predicted"/>
<dbReference type="OrthoDB" id="1637982at2759"/>
<name>C5LD62_PERM5</name>
<reference evidence="2 3" key="1">
    <citation type="submission" date="2008-07" db="EMBL/GenBank/DDBJ databases">
        <authorList>
            <person name="El-Sayed N."/>
            <person name="Caler E."/>
            <person name="Inman J."/>
            <person name="Amedeo P."/>
            <person name="Hass B."/>
            <person name="Wortman J."/>
        </authorList>
    </citation>
    <scope>NUCLEOTIDE SEQUENCE [LARGE SCALE GENOMIC DNA]</scope>
    <source>
        <strain evidence="3">ATCC 50983 / TXsc</strain>
    </source>
</reference>
<evidence type="ECO:0000256" key="1">
    <source>
        <dbReference type="SAM" id="MobiDB-lite"/>
    </source>
</evidence>
<accession>C5LD62</accession>
<dbReference type="Proteomes" id="UP000007800">
    <property type="component" value="Unassembled WGS sequence"/>
</dbReference>
<protein>
    <submittedName>
        <fullName evidence="2">Ubiquinol-cytochrome c reductase, iron-sulfur subunit, putative</fullName>
    </submittedName>
</protein>
<dbReference type="GeneID" id="9041131"/>